<dbReference type="CDD" id="cd11315">
    <property type="entry name" value="AmyAc_bac1_AmyA"/>
    <property type="match status" value="1"/>
</dbReference>
<feature type="chain" id="PRO_5012650116" evidence="6">
    <location>
        <begin position="35"/>
        <end position="1623"/>
    </location>
</feature>
<sequence length="1623" mass="170405">MEGNTRRSGLVRKAVGLFASVATLLTGGVIAASAASTASANTTVSTTSYDNTLGNATFEAARNQYGLAREMKDGNTLHAWMWSFNTIKNNMKAIAEAGWTSIQTEPIQLCKQNAANGKKFGDNWWYVYQPIDNDEIGNFVVGTEDDFKAMNEEAHKYGIRIIVDVVANHMTSDYSAIKGRWANSSLYRGGGKDYEISNWSDRYEITHKALLGLWEIDSNNPTTGQYMQEFLKKAVADGADGFRFDAAKHIELPGEFSSDSNGSPYWNYILDNGAQYQYGEVLQDNVSRDADYANLFNSHSSNGGGVTASGYGYTVRTAITSGTMRASDLSSYADAASPDNTVLWVESHDNYANSDKLSVSITDDQLKLGWAIVGSRQEGMALFFDRPYGSGGSNAQFTEQTQLGDAGSDLWKDKAVTAVNHFRNQMDGNVEYLHNAGASGDNSKCLLVERYNTDNSSADDGVTVANSQGDTSLVGTSVKLDDGTYPDQANSGNSITVKDGKITAGTAKSGVSVFYNPGSANVHGSVSASPTDSSFKTDTYTVSLHASQATNLKYTTSEGESGSFSDGDKIIIGGSTEAGNTITVTVTGTDASDGDNKGKALKSVYTYTKVEAGAMTLASQYQTNPTKGAKKTITIDGDISDWDNTMKIAQGAANDDPRVYRENSMWEVPIDLYALYGAWDDNNLYLMWEYTNVQDAVDPSDDYPLSQGVLYKTQNLAQWIAVNTGDSSSKIGNGAGLQTGGTIWDNGLTFTEPLNRLIEMSTNGSNGPWVYGGDSTGLSSNAMYGPGVNATTNTQKSGITMKYGLGIKESTVMGIDGGWGPNGNPARTVGDVSSDSSNWVDFNTKGHSSSTMDFHYEMAIPLSELGLSAGDIDKNGVSVMVLGTMGLSAMDSLPYDTAMNDNADQPDTKSQALNSYEKSDKDEMSAKFACVGSCPNEVTVDPESVAISGTDVSNGTVTRDISTGNTTTQLKAKVSPTGASQSVTWSSSNTSVATVDSKGKVTMLKAGTATITAKTANGKTATVTVKVTGSITAVTGITLNQSSLSLDKGATSQLTATITPSNATDKTVTWKSSDDSVATVDANGLVTAKKGGTATITATSSNGKTATATVTVTVPVSSNRIYVTAPSWSSVYAYMYTGDGSSAVSNATWPGVALTKISGTDSCGQSGYYYDVPDDLASGAKVIFSDNGSSTNRYPADKAPGMDYDGGTVSWKVGDTSLSDVTCKTPDVAVSSVSVSPSSLSLTVGNSQQLSATVSPSNATNKTVSWKSSDSSVAAVSSTGVVKAVKAGSATITASSANGKTATASVVVKAAGSVTVPVSMVSVSGSKTVSVGATTKLSATVSPSNATNRTVVWGSTDPKVATVSSDGTVTGVAKGTVKVVATAGNVSAAFDVSVKELTGDSLGVRRSAVSYLRNTLSQGYADTTVEFGRSTDQVLVGDWDGDGKDTLAVRRGTTLYLQKSISSAAVSTSFDFGRSTDQVLVGDWNGDGKDTFGIRRGNVYYLYNSLSYGSAPDTTVEFGRSTDQVLVGDWDGDGKDTLAVRRGTTLYLQKSISSAAVSTSFDFGRSTDQVLVGDWNGDGKDTFGVRRGTTMYLSTALGSKYADVTMEYGRSTDQVLVGNWDGK</sequence>
<feature type="domain" description="BIG2" evidence="7">
    <location>
        <begin position="1317"/>
        <end position="1393"/>
    </location>
</feature>
<dbReference type="GO" id="GO:0005975">
    <property type="term" value="P:carbohydrate metabolic process"/>
    <property type="evidence" value="ECO:0007669"/>
    <property type="project" value="InterPro"/>
</dbReference>
<dbReference type="Gene3D" id="2.60.40.1080">
    <property type="match status" value="4"/>
</dbReference>
<protein>
    <submittedName>
        <fullName evidence="9">Bacterial Ig-like domain (Group 2)</fullName>
    </submittedName>
</protein>
<keyword evidence="4 6" id="KW-0732">Signal</keyword>
<dbReference type="InterPro" id="IPR006046">
    <property type="entry name" value="Alpha_amylase"/>
</dbReference>
<dbReference type="SUPFAM" id="SSF49373">
    <property type="entry name" value="Invasin/intimin cell-adhesion fragments"/>
    <property type="match status" value="4"/>
</dbReference>
<dbReference type="GO" id="GO:0046872">
    <property type="term" value="F:metal ion binding"/>
    <property type="evidence" value="ECO:0007669"/>
    <property type="project" value="UniProtKB-KW"/>
</dbReference>
<evidence type="ECO:0000256" key="2">
    <source>
        <dbReference type="ARBA" id="ARBA00008061"/>
    </source>
</evidence>
<dbReference type="Gene3D" id="2.60.40.10">
    <property type="entry name" value="Immunoglobulins"/>
    <property type="match status" value="1"/>
</dbReference>
<evidence type="ECO:0000259" key="7">
    <source>
        <dbReference type="SMART" id="SM00635"/>
    </source>
</evidence>
<dbReference type="PANTHER" id="PTHR10357:SF215">
    <property type="entry name" value="ALPHA-AMYLASE 1"/>
    <property type="match status" value="1"/>
</dbReference>
<feature type="domain" description="BIG2" evidence="7">
    <location>
        <begin position="951"/>
        <end position="1025"/>
    </location>
</feature>
<feature type="domain" description="BIG2" evidence="7">
    <location>
        <begin position="1033"/>
        <end position="1110"/>
    </location>
</feature>
<dbReference type="SUPFAM" id="SSF51011">
    <property type="entry name" value="Glycosyl hydrolase domain"/>
    <property type="match status" value="1"/>
</dbReference>
<dbReference type="Proteomes" id="UP000216454">
    <property type="component" value="Unassembled WGS sequence"/>
</dbReference>
<evidence type="ECO:0000256" key="1">
    <source>
        <dbReference type="ARBA" id="ARBA00001913"/>
    </source>
</evidence>
<dbReference type="InterPro" id="IPR006047">
    <property type="entry name" value="GH13_cat_dom"/>
</dbReference>
<comment type="similarity">
    <text evidence="2 5">Belongs to the glycosyl hydrolase 13 family.</text>
</comment>
<dbReference type="GO" id="GO:0004556">
    <property type="term" value="F:alpha-amylase activity"/>
    <property type="evidence" value="ECO:0007669"/>
    <property type="project" value="InterPro"/>
</dbReference>
<dbReference type="Gene3D" id="3.20.20.80">
    <property type="entry name" value="Glycosidases"/>
    <property type="match status" value="1"/>
</dbReference>
<evidence type="ECO:0000256" key="4">
    <source>
        <dbReference type="ARBA" id="ARBA00022729"/>
    </source>
</evidence>
<dbReference type="SUPFAM" id="SSF69318">
    <property type="entry name" value="Integrin alpha N-terminal domain"/>
    <property type="match status" value="1"/>
</dbReference>
<dbReference type="Pfam" id="PF02368">
    <property type="entry name" value="Big_2"/>
    <property type="match status" value="4"/>
</dbReference>
<comment type="caution">
    <text evidence="9">The sequence shown here is derived from an EMBL/GenBank/DDBJ whole genome shotgun (WGS) entry which is preliminary data.</text>
</comment>
<dbReference type="OrthoDB" id="9806009at2"/>
<dbReference type="Pfam" id="PF00128">
    <property type="entry name" value="Alpha-amylase"/>
    <property type="match status" value="1"/>
</dbReference>
<dbReference type="Pfam" id="PF16738">
    <property type="entry name" value="CBM26"/>
    <property type="match status" value="1"/>
</dbReference>
<evidence type="ECO:0000256" key="6">
    <source>
        <dbReference type="SAM" id="SignalP"/>
    </source>
</evidence>
<dbReference type="InterPro" id="IPR017853">
    <property type="entry name" value="GH"/>
</dbReference>
<gene>
    <name evidence="9" type="ORF">PSSU_1144</name>
</gene>
<accession>A0A261EWN4</accession>
<dbReference type="PANTHER" id="PTHR10357">
    <property type="entry name" value="ALPHA-AMYLASE FAMILY MEMBER"/>
    <property type="match status" value="1"/>
</dbReference>
<dbReference type="SMART" id="SM00642">
    <property type="entry name" value="Aamy"/>
    <property type="match status" value="1"/>
</dbReference>
<feature type="domain" description="BIG2" evidence="7">
    <location>
        <begin position="1229"/>
        <end position="1306"/>
    </location>
</feature>
<comment type="cofactor">
    <cofactor evidence="1">
        <name>Ca(2+)</name>
        <dbReference type="ChEBI" id="CHEBI:29108"/>
    </cofactor>
</comment>
<proteinExistence type="inferred from homology"/>
<dbReference type="InterPro" id="IPR003343">
    <property type="entry name" value="Big_2"/>
</dbReference>
<dbReference type="EMBL" id="MWWQ01000010">
    <property type="protein sequence ID" value="OZG51076.1"/>
    <property type="molecule type" value="Genomic_DNA"/>
</dbReference>
<dbReference type="RefSeq" id="WP_094691495.1">
    <property type="nucleotide sequence ID" value="NZ_MWWQ01000010.1"/>
</dbReference>
<dbReference type="PRINTS" id="PR00110">
    <property type="entry name" value="ALPHAAMYLASE"/>
</dbReference>
<dbReference type="InterPro" id="IPR008964">
    <property type="entry name" value="Invasin/intimin_cell_adhesion"/>
</dbReference>
<evidence type="ECO:0000259" key="8">
    <source>
        <dbReference type="SMART" id="SM00642"/>
    </source>
</evidence>
<name>A0A261EWN4_9BIFI</name>
<evidence type="ECO:0000313" key="9">
    <source>
        <dbReference type="EMBL" id="OZG51076.1"/>
    </source>
</evidence>
<keyword evidence="3" id="KW-0479">Metal-binding</keyword>
<evidence type="ECO:0000313" key="10">
    <source>
        <dbReference type="Proteomes" id="UP000216454"/>
    </source>
</evidence>
<evidence type="ECO:0000256" key="5">
    <source>
        <dbReference type="RuleBase" id="RU003615"/>
    </source>
</evidence>
<dbReference type="SMART" id="SM00635">
    <property type="entry name" value="BID_2"/>
    <property type="match status" value="4"/>
</dbReference>
<dbReference type="InterPro" id="IPR028994">
    <property type="entry name" value="Integrin_alpha_N"/>
</dbReference>
<dbReference type="Gene3D" id="2.60.40.1180">
    <property type="entry name" value="Golgi alpha-mannosidase II"/>
    <property type="match status" value="1"/>
</dbReference>
<feature type="domain" description="Glycosyl hydrolase family 13 catalytic" evidence="8">
    <location>
        <begin position="74"/>
        <end position="423"/>
    </location>
</feature>
<organism evidence="9 10">
    <name type="scientific">Pseudoscardovia suis</name>
    <dbReference type="NCBI Taxonomy" id="987063"/>
    <lineage>
        <taxon>Bacteria</taxon>
        <taxon>Bacillati</taxon>
        <taxon>Actinomycetota</taxon>
        <taxon>Actinomycetes</taxon>
        <taxon>Bifidobacteriales</taxon>
        <taxon>Bifidobacteriaceae</taxon>
        <taxon>Pseudoscardovia</taxon>
    </lineage>
</organism>
<dbReference type="InterPro" id="IPR031965">
    <property type="entry name" value="CBM26"/>
</dbReference>
<reference evidence="9 10" key="1">
    <citation type="journal article" date="2017" name="BMC Genomics">
        <title>Comparative genomic and phylogenomic analyses of the Bifidobacteriaceae family.</title>
        <authorList>
            <person name="Lugli G.A."/>
            <person name="Milani C."/>
            <person name="Turroni F."/>
            <person name="Duranti S."/>
            <person name="Mancabelli L."/>
            <person name="Mangifesta M."/>
            <person name="Ferrario C."/>
            <person name="Modesto M."/>
            <person name="Mattarelli P."/>
            <person name="Jiri K."/>
            <person name="van Sinderen D."/>
            <person name="Ventura M."/>
        </authorList>
    </citation>
    <scope>NUCLEOTIDE SEQUENCE [LARGE SCALE GENOMIC DNA]</scope>
    <source>
        <strain evidence="9 10">DSM 24744</strain>
    </source>
</reference>
<dbReference type="InterPro" id="IPR013780">
    <property type="entry name" value="Glyco_hydro_b"/>
</dbReference>
<dbReference type="SUPFAM" id="SSF51445">
    <property type="entry name" value="(Trans)glycosidases"/>
    <property type="match status" value="1"/>
</dbReference>
<feature type="signal peptide" evidence="6">
    <location>
        <begin position="1"/>
        <end position="34"/>
    </location>
</feature>
<dbReference type="InterPro" id="IPR013783">
    <property type="entry name" value="Ig-like_fold"/>
</dbReference>
<keyword evidence="10" id="KW-1185">Reference proteome</keyword>
<evidence type="ECO:0000256" key="3">
    <source>
        <dbReference type="ARBA" id="ARBA00022723"/>
    </source>
</evidence>